<accession>A0A1D2VBR6</accession>
<dbReference type="InterPro" id="IPR048920">
    <property type="entry name" value="REC102"/>
</dbReference>
<organism evidence="1 2">
    <name type="scientific">Ascoidea rubescens DSM 1968</name>
    <dbReference type="NCBI Taxonomy" id="1344418"/>
    <lineage>
        <taxon>Eukaryota</taxon>
        <taxon>Fungi</taxon>
        <taxon>Dikarya</taxon>
        <taxon>Ascomycota</taxon>
        <taxon>Saccharomycotina</taxon>
        <taxon>Saccharomycetes</taxon>
        <taxon>Ascoideaceae</taxon>
        <taxon>Ascoidea</taxon>
    </lineage>
</organism>
<dbReference type="AlphaFoldDB" id="A0A1D2VBR6"/>
<reference evidence="2" key="1">
    <citation type="submission" date="2016-05" db="EMBL/GenBank/DDBJ databases">
        <title>Comparative genomics of biotechnologically important yeasts.</title>
        <authorList>
            <consortium name="DOE Joint Genome Institute"/>
            <person name="Riley R."/>
            <person name="Haridas S."/>
            <person name="Wolfe K.H."/>
            <person name="Lopes M.R."/>
            <person name="Hittinger C.T."/>
            <person name="Goker M."/>
            <person name="Salamov A."/>
            <person name="Wisecaver J."/>
            <person name="Long T.M."/>
            <person name="Aerts A.L."/>
            <person name="Barry K."/>
            <person name="Choi C."/>
            <person name="Clum A."/>
            <person name="Coughlan A.Y."/>
            <person name="Deshpande S."/>
            <person name="Douglass A.P."/>
            <person name="Hanson S.J."/>
            <person name="Klenk H.-P."/>
            <person name="Labutti K."/>
            <person name="Lapidus A."/>
            <person name="Lindquist E."/>
            <person name="Lipzen A."/>
            <person name="Meier-Kolthoff J.P."/>
            <person name="Ohm R.A."/>
            <person name="Otillar R.P."/>
            <person name="Pangilinan J."/>
            <person name="Peng Y."/>
            <person name="Rokas A."/>
            <person name="Rosa C.A."/>
            <person name="Scheuner C."/>
            <person name="Sibirny A.A."/>
            <person name="Slot J.C."/>
            <person name="Stielow J.B."/>
            <person name="Sun H."/>
            <person name="Kurtzman C.P."/>
            <person name="Blackwell M."/>
            <person name="Grigoriev I.V."/>
            <person name="Jeffries T.W."/>
        </authorList>
    </citation>
    <scope>NUCLEOTIDE SEQUENCE [LARGE SCALE GENOMIC DNA]</scope>
    <source>
        <strain evidence="2">DSM 1968</strain>
    </source>
</reference>
<dbReference type="RefSeq" id="XP_020045376.1">
    <property type="nucleotide sequence ID" value="XM_020194717.1"/>
</dbReference>
<dbReference type="Proteomes" id="UP000095038">
    <property type="component" value="Unassembled WGS sequence"/>
</dbReference>
<dbReference type="GeneID" id="30968353"/>
<gene>
    <name evidence="1" type="ORF">ASCRUDRAFT_82393</name>
</gene>
<keyword evidence="2" id="KW-1185">Reference proteome</keyword>
<dbReference type="EMBL" id="KV454488">
    <property type="protein sequence ID" value="ODV59069.1"/>
    <property type="molecule type" value="Genomic_DNA"/>
</dbReference>
<dbReference type="Pfam" id="PF21736">
    <property type="entry name" value="REC102"/>
    <property type="match status" value="1"/>
</dbReference>
<sequence length="178" mass="21089">MTVELKTDTPTFLNIEDHSFCLLLRCNILNSSMVKNFMNTSKTYDNIKLYELESAKQKIRLYSKSPYSFASDIEKSFTFIFNYSQMSLFLDLDKNLPFVFSIKGRELFKDNYKTMTILSMEIFSQTNNIKNLLKNIENLVKLENNVISAIIFKKKNRRRLNDDYPDFKFANFKKKNTE</sequence>
<evidence type="ECO:0000313" key="1">
    <source>
        <dbReference type="EMBL" id="ODV59069.1"/>
    </source>
</evidence>
<dbReference type="InParanoid" id="A0A1D2VBR6"/>
<proteinExistence type="predicted"/>
<name>A0A1D2VBR6_9ASCO</name>
<evidence type="ECO:0000313" key="2">
    <source>
        <dbReference type="Proteomes" id="UP000095038"/>
    </source>
</evidence>
<protein>
    <submittedName>
        <fullName evidence="1">Uncharacterized protein</fullName>
    </submittedName>
</protein>